<proteinExistence type="predicted"/>
<organism evidence="5">
    <name type="scientific">Araucaria cunninghamii</name>
    <name type="common">Hoop pine</name>
    <name type="synonym">Moreton Bay pine</name>
    <dbReference type="NCBI Taxonomy" id="56994"/>
    <lineage>
        <taxon>Eukaryota</taxon>
        <taxon>Viridiplantae</taxon>
        <taxon>Streptophyta</taxon>
        <taxon>Embryophyta</taxon>
        <taxon>Tracheophyta</taxon>
        <taxon>Spermatophyta</taxon>
        <taxon>Pinopsida</taxon>
        <taxon>Pinidae</taxon>
        <taxon>Conifers II</taxon>
        <taxon>Araucariales</taxon>
        <taxon>Araucariaceae</taxon>
        <taxon>Araucaria</taxon>
    </lineage>
</organism>
<dbReference type="Gene3D" id="1.25.40.20">
    <property type="entry name" value="Ankyrin repeat-containing domain"/>
    <property type="match status" value="4"/>
</dbReference>
<feature type="repeat" description="ANK" evidence="3">
    <location>
        <begin position="376"/>
        <end position="408"/>
    </location>
</feature>
<feature type="repeat" description="ANK" evidence="3">
    <location>
        <begin position="191"/>
        <end position="223"/>
    </location>
</feature>
<dbReference type="SUPFAM" id="SSF49354">
    <property type="entry name" value="PapD-like"/>
    <property type="match status" value="1"/>
</dbReference>
<keyword evidence="2 3" id="KW-0040">ANK repeat</keyword>
<name>A0A0D6QR20_ARACU</name>
<evidence type="ECO:0000259" key="4">
    <source>
        <dbReference type="PROSITE" id="PS50202"/>
    </source>
</evidence>
<dbReference type="InterPro" id="IPR002110">
    <property type="entry name" value="Ankyrin_rpt"/>
</dbReference>
<dbReference type="InterPro" id="IPR008962">
    <property type="entry name" value="PapD-like_sf"/>
</dbReference>
<dbReference type="AlphaFoldDB" id="A0A0D6QR20"/>
<dbReference type="PROSITE" id="PS50088">
    <property type="entry name" value="ANK_REPEAT"/>
    <property type="match status" value="7"/>
</dbReference>
<dbReference type="PANTHER" id="PTHR24173:SF74">
    <property type="entry name" value="ANKYRIN REPEAT DOMAIN-CONTAINING PROTEIN 16"/>
    <property type="match status" value="1"/>
</dbReference>
<dbReference type="PROSITE" id="PS50297">
    <property type="entry name" value="ANK_REP_REGION"/>
    <property type="match status" value="7"/>
</dbReference>
<dbReference type="EMBL" id="GCKF01053421">
    <property type="protein sequence ID" value="JAG93002.1"/>
    <property type="molecule type" value="Transcribed_RNA"/>
</dbReference>
<feature type="repeat" description="ANK" evidence="3">
    <location>
        <begin position="409"/>
        <end position="441"/>
    </location>
</feature>
<dbReference type="PROSITE" id="PS50202">
    <property type="entry name" value="MSP"/>
    <property type="match status" value="1"/>
</dbReference>
<dbReference type="InterPro" id="IPR013783">
    <property type="entry name" value="Ig-like_fold"/>
</dbReference>
<sequence length="503" mass="54628">MDRLVAVDPLEISINFNRGQRAHTKFRVQNLMHTMSVAFKVLITEPMKYEVRPCMAILPPLGEIWVEVAMAAQEKLPALLPVSGDSFFVKSLMLPTGKATDLELNQLFSRNTHVFTDATLKIVFTGNLVFRSLLENGSPKDVKEVLLRGSDVNSKYEQDLTPLHIAAIRGSSEVMQALCDSGAIVDAKDSAQKTPLLEAAFYGHVKVVKILLSAGADKEIADARGYTALHVAASCNKIQVLISLLDSGARINAQDVEGKTPLHVSVIARHLESVQILIGAGTDIDAKDKDGWTAIHYAAAYGYLDAIEFLLEGGNKYATNNEGKTALGLAMDNGHQHLLDALHLGDMLQKTAREDNPVRLKSCLAQGALVNGKDQHGWTALHRAAFKGHLDNVKVLCERGAEINNLDDAGFTPLHCAAETGHKDVVEYLIKHGADVNSTSIKGESPLDLASSKGYLGIVNLLKEKQLAEELQGNHHSAGLFLNIKNSTSQLKNKSLRCMVQSP</sequence>
<feature type="repeat" description="ANK" evidence="3">
    <location>
        <begin position="158"/>
        <end position="190"/>
    </location>
</feature>
<feature type="domain" description="MSP" evidence="4">
    <location>
        <begin position="4"/>
        <end position="125"/>
    </location>
</feature>
<dbReference type="InterPro" id="IPR036770">
    <property type="entry name" value="Ankyrin_rpt-contain_sf"/>
</dbReference>
<feature type="repeat" description="ANK" evidence="3">
    <location>
        <begin position="257"/>
        <end position="289"/>
    </location>
</feature>
<accession>A0A0D6QR20</accession>
<dbReference type="PRINTS" id="PR01415">
    <property type="entry name" value="ANKYRIN"/>
</dbReference>
<evidence type="ECO:0000256" key="1">
    <source>
        <dbReference type="ARBA" id="ARBA00022737"/>
    </source>
</evidence>
<evidence type="ECO:0000256" key="3">
    <source>
        <dbReference type="PROSITE-ProRule" id="PRU00023"/>
    </source>
</evidence>
<keyword evidence="1" id="KW-0677">Repeat</keyword>
<feature type="repeat" description="ANK" evidence="3">
    <location>
        <begin position="290"/>
        <end position="322"/>
    </location>
</feature>
<dbReference type="Pfam" id="PF12796">
    <property type="entry name" value="Ank_2"/>
    <property type="match status" value="2"/>
</dbReference>
<dbReference type="SMART" id="SM00248">
    <property type="entry name" value="ANK"/>
    <property type="match status" value="9"/>
</dbReference>
<reference evidence="5" key="1">
    <citation type="submission" date="2015-03" db="EMBL/GenBank/DDBJ databases">
        <title>A transcriptome of Araucaria cunninghamii, an australian fine timber species.</title>
        <authorList>
            <person name="Jing Yi C.J.Y."/>
            <person name="Yin San L.Y.S."/>
            <person name="Abdul Karim S.S."/>
            <person name="Wan Azmi N.N."/>
            <person name="Hercus R.R."/>
            <person name="Croft L.L."/>
        </authorList>
    </citation>
    <scope>NUCLEOTIDE SEQUENCE</scope>
    <source>
        <strain evidence="5">MI0301</strain>
        <tissue evidence="5">Leaf</tissue>
    </source>
</reference>
<dbReference type="InterPro" id="IPR000535">
    <property type="entry name" value="MSP_dom"/>
</dbReference>
<feature type="repeat" description="ANK" evidence="3">
    <location>
        <begin position="224"/>
        <end position="256"/>
    </location>
</feature>
<dbReference type="PANTHER" id="PTHR24173">
    <property type="entry name" value="ANKYRIN REPEAT CONTAINING"/>
    <property type="match status" value="1"/>
</dbReference>
<dbReference type="Pfam" id="PF13637">
    <property type="entry name" value="Ank_4"/>
    <property type="match status" value="1"/>
</dbReference>
<dbReference type="Pfam" id="PF00635">
    <property type="entry name" value="Motile_Sperm"/>
    <property type="match status" value="1"/>
</dbReference>
<protein>
    <recommendedName>
        <fullName evidence="4">MSP domain-containing protein</fullName>
    </recommendedName>
</protein>
<dbReference type="Gene3D" id="2.60.40.10">
    <property type="entry name" value="Immunoglobulins"/>
    <property type="match status" value="1"/>
</dbReference>
<dbReference type="SUPFAM" id="SSF48403">
    <property type="entry name" value="Ankyrin repeat"/>
    <property type="match status" value="1"/>
</dbReference>
<dbReference type="Pfam" id="PF13857">
    <property type="entry name" value="Ank_5"/>
    <property type="match status" value="1"/>
</dbReference>
<evidence type="ECO:0000313" key="5">
    <source>
        <dbReference type="EMBL" id="JAG93002.1"/>
    </source>
</evidence>
<evidence type="ECO:0000256" key="2">
    <source>
        <dbReference type="ARBA" id="ARBA00023043"/>
    </source>
</evidence>